<dbReference type="RefSeq" id="WP_121030279.1">
    <property type="nucleotide sequence ID" value="NZ_JACHVT010000004.1"/>
</dbReference>
<feature type="transmembrane region" description="Helical" evidence="1">
    <location>
        <begin position="250"/>
        <end position="270"/>
    </location>
</feature>
<keyword evidence="1" id="KW-1133">Transmembrane helix</keyword>
<feature type="transmembrane region" description="Helical" evidence="1">
    <location>
        <begin position="30"/>
        <end position="49"/>
    </location>
</feature>
<feature type="transmembrane region" description="Helical" evidence="1">
    <location>
        <begin position="190"/>
        <end position="211"/>
    </location>
</feature>
<feature type="transmembrane region" description="Helical" evidence="1">
    <location>
        <begin position="133"/>
        <end position="156"/>
    </location>
</feature>
<keyword evidence="1" id="KW-0472">Membrane</keyword>
<dbReference type="OrthoDB" id="4865156at2"/>
<evidence type="ECO:0000313" key="2">
    <source>
        <dbReference type="EMBL" id="MBB2986741.1"/>
    </source>
</evidence>
<reference evidence="2 5" key="2">
    <citation type="submission" date="2020-08" db="EMBL/GenBank/DDBJ databases">
        <title>Genomic Encyclopedia of Type Strains, Phase IV (KMG-V): Genome sequencing to study the core and pangenomes of soil and plant-associated prokaryotes.</title>
        <authorList>
            <person name="Whitman W."/>
        </authorList>
    </citation>
    <scope>NUCLEOTIDE SEQUENCE [LARGE SCALE GENOMIC DNA]</scope>
    <source>
        <strain evidence="2 5">B3ACCR2</strain>
    </source>
</reference>
<evidence type="ECO:0000313" key="4">
    <source>
        <dbReference type="Proteomes" id="UP000278440"/>
    </source>
</evidence>
<accession>A0A495XQC3</accession>
<comment type="caution">
    <text evidence="3">The sequence shown here is derived from an EMBL/GenBank/DDBJ whole genome shotgun (WGS) entry which is preliminary data.</text>
</comment>
<keyword evidence="1" id="KW-0812">Transmembrane</keyword>
<sequence length="271" mass="26561">MSTPSAASASSASPGASTDLTVEADRLRPYAVATTLVGAAAVLVAARVAEAVSGYGPLLAVTLVLALLLAPTWPTVSGAASPATTTVVLALASVAVVLGALRDDLYWIGAAVAFGIVLSFVTQLRRPPPREGLVLSLLSAFGGLVLVASGTTAVVAGTSERGRAVVVVAMVAVVAALLGDVLVRTHLPGPVLAVVALAAAAVAGLVVGMLLDAVGPVTAVLVGASVGAVSWAFRRVLARQPGIPTRRGQVGAGAGSLLAIGAIVHLAAILT</sequence>
<dbReference type="EMBL" id="JACHVT010000004">
    <property type="protein sequence ID" value="MBB2986741.1"/>
    <property type="molecule type" value="Genomic_DNA"/>
</dbReference>
<evidence type="ECO:0000313" key="5">
    <source>
        <dbReference type="Proteomes" id="UP000590811"/>
    </source>
</evidence>
<proteinExistence type="predicted"/>
<feature type="transmembrane region" description="Helical" evidence="1">
    <location>
        <begin position="105"/>
        <end position="121"/>
    </location>
</feature>
<evidence type="ECO:0000256" key="1">
    <source>
        <dbReference type="SAM" id="Phobius"/>
    </source>
</evidence>
<name>A0A495XQC3_9MICO</name>
<gene>
    <name evidence="3" type="ORF">DFJ68_0191</name>
    <name evidence="2" type="ORF">FHW14_001906</name>
</gene>
<dbReference type="AlphaFoldDB" id="A0A495XQC3"/>
<feature type="transmembrane region" description="Helical" evidence="1">
    <location>
        <begin position="80"/>
        <end position="99"/>
    </location>
</feature>
<feature type="transmembrane region" description="Helical" evidence="1">
    <location>
        <begin position="162"/>
        <end position="183"/>
    </location>
</feature>
<keyword evidence="4" id="KW-1185">Reference proteome</keyword>
<reference evidence="3 4" key="1">
    <citation type="submission" date="2018-10" db="EMBL/GenBank/DDBJ databases">
        <title>Sequencing the genomes of 1000 actinobacteria strains.</title>
        <authorList>
            <person name="Klenk H.-P."/>
        </authorList>
    </citation>
    <scope>NUCLEOTIDE SEQUENCE [LARGE SCALE GENOMIC DNA]</scope>
    <source>
        <strain evidence="3 4">DSM 44267</strain>
    </source>
</reference>
<dbReference type="Proteomes" id="UP000278440">
    <property type="component" value="Unassembled WGS sequence"/>
</dbReference>
<evidence type="ECO:0000313" key="3">
    <source>
        <dbReference type="EMBL" id="RKT76791.1"/>
    </source>
</evidence>
<dbReference type="Proteomes" id="UP000590811">
    <property type="component" value="Unassembled WGS sequence"/>
</dbReference>
<feature type="transmembrane region" description="Helical" evidence="1">
    <location>
        <begin position="55"/>
        <end position="73"/>
    </location>
</feature>
<organism evidence="3 4">
    <name type="scientific">Terracoccus luteus</name>
    <dbReference type="NCBI Taxonomy" id="53356"/>
    <lineage>
        <taxon>Bacteria</taxon>
        <taxon>Bacillati</taxon>
        <taxon>Actinomycetota</taxon>
        <taxon>Actinomycetes</taxon>
        <taxon>Micrococcales</taxon>
        <taxon>Intrasporangiaceae</taxon>
        <taxon>Terracoccus</taxon>
    </lineage>
</organism>
<dbReference type="EMBL" id="RBXT01000001">
    <property type="protein sequence ID" value="RKT76791.1"/>
    <property type="molecule type" value="Genomic_DNA"/>
</dbReference>
<feature type="transmembrane region" description="Helical" evidence="1">
    <location>
        <begin position="217"/>
        <end position="238"/>
    </location>
</feature>
<protein>
    <submittedName>
        <fullName evidence="3">Uncharacterized protein</fullName>
    </submittedName>
</protein>